<dbReference type="EMBL" id="CADEAL010004217">
    <property type="protein sequence ID" value="CAB1454580.1"/>
    <property type="molecule type" value="Genomic_DNA"/>
</dbReference>
<dbReference type="InterPro" id="IPR055355">
    <property type="entry name" value="ZP-C"/>
</dbReference>
<comment type="similarity">
    <text evidence="2 14">Belongs to the ZP domain family. ZPC subfamily.</text>
</comment>
<accession>A0A9N7VRV6</accession>
<comment type="subcellular location">
    <subcellularLocation>
        <location evidence="1">Secreted</location>
        <location evidence="1">Extracellular space</location>
        <location evidence="1">Extracellular matrix</location>
    </subcellularLocation>
    <subcellularLocation>
        <location evidence="14">Zona pellucida</location>
    </subcellularLocation>
    <subcellularLocation>
        <location evidence="14">Cell membrane</location>
        <topology evidence="14">Single-pass type I membrane protein</topology>
    </subcellularLocation>
</comment>
<feature type="domain" description="ZP" evidence="16">
    <location>
        <begin position="68"/>
        <end position="333"/>
    </location>
</feature>
<evidence type="ECO:0000256" key="3">
    <source>
        <dbReference type="ARBA" id="ARBA00017980"/>
    </source>
</evidence>
<evidence type="ECO:0000256" key="7">
    <source>
        <dbReference type="ARBA" id="ARBA00022685"/>
    </source>
</evidence>
<sequence length="420" mass="47119">MEPNLRTTTASSSWWIIIVVLLSVCTLTQSQLVQNTSPTWTPSYTQQQQQQQQQSPELGARPRPVVLRCHPDSMEVVVQADLFDTGLQVDGRHLRLGSDPAAEYSACSAAPSGEAEFTIWAHLMDCGTKLSSTKEKIIYSTILVYSPETPPDGLHRLDGATIPVECHYEKRYALDGISLQPTWIPQVSTTSAEDQIAFNLRIMTDDWQFERASYSYFLGDPIHFEVSAIPGNHVPLLVYVDQCVATATPDAEAKIKYGFVERDGCLTDAYLTNSSSHFLRRAKEHQLRFQLDAFKFYQEPRNQVYIACYVKAVPVTSTVSSQNRACSLIENRWRSVDGNDQECRSCDISHRIKEPPLTEAPDAIAWSNMIPPEGSVQNRPGHPPATYMRLRPHDKPHQSSARLMKRGAESRRNSTAGTPH</sequence>
<dbReference type="GO" id="GO:0032190">
    <property type="term" value="F:acrosin binding"/>
    <property type="evidence" value="ECO:0007669"/>
    <property type="project" value="TreeGrafter"/>
</dbReference>
<keyword evidence="5 14" id="KW-0964">Secreted</keyword>
<keyword evidence="7 14" id="KW-0165">Cleavage on pair of basic residues</keyword>
<keyword evidence="11" id="KW-0472">Membrane</keyword>
<dbReference type="Gene3D" id="2.60.40.4100">
    <property type="entry name" value="Zona pellucida, ZP-C domain"/>
    <property type="match status" value="1"/>
</dbReference>
<reference evidence="17" key="1">
    <citation type="submission" date="2020-03" db="EMBL/GenBank/DDBJ databases">
        <authorList>
            <person name="Weist P."/>
        </authorList>
    </citation>
    <scope>NUCLEOTIDE SEQUENCE</scope>
</reference>
<dbReference type="InterPro" id="IPR055356">
    <property type="entry name" value="ZP-N"/>
</dbReference>
<evidence type="ECO:0000259" key="16">
    <source>
        <dbReference type="PROSITE" id="PS51034"/>
    </source>
</evidence>
<dbReference type="PRINTS" id="PR00023">
    <property type="entry name" value="ZPELLUCIDA"/>
</dbReference>
<dbReference type="PANTHER" id="PTHR11576:SF2">
    <property type="entry name" value="ZONA PELLUCIDA SPERM-BINDING PROTEIN 3"/>
    <property type="match status" value="1"/>
</dbReference>
<dbReference type="InterPro" id="IPR048290">
    <property type="entry name" value="ZP_chr"/>
</dbReference>
<dbReference type="Gene3D" id="2.60.40.3210">
    <property type="entry name" value="Zona pellucida, ZP-N domain"/>
    <property type="match status" value="1"/>
</dbReference>
<dbReference type="GO" id="GO:0035805">
    <property type="term" value="C:egg coat"/>
    <property type="evidence" value="ECO:0007669"/>
    <property type="project" value="UniProtKB-SubCell"/>
</dbReference>
<comment type="function">
    <text evidence="14">Component of the zona pellucida, an extracellular matrix surrounding oocytes which mediates sperm binding, induction of the acrosome reaction and prevents post-fertilization polyspermy. The zona pellucida is composed of 3 to 4 glycoproteins, ZP1, ZP2, ZP3, and ZP4. ZP3 is essential for sperm binding and zona matrix formation.</text>
</comment>
<evidence type="ECO:0000256" key="2">
    <source>
        <dbReference type="ARBA" id="ARBA00006735"/>
    </source>
</evidence>
<keyword evidence="12 14" id="KW-1015">Disulfide bond</keyword>
<comment type="caution">
    <text evidence="17">The sequence shown here is derived from an EMBL/GenBank/DDBJ whole genome shotgun (WGS) entry which is preliminary data.</text>
</comment>
<keyword evidence="10" id="KW-1133">Transmembrane helix</keyword>
<evidence type="ECO:0000256" key="13">
    <source>
        <dbReference type="ARBA" id="ARBA00023180"/>
    </source>
</evidence>
<keyword evidence="18" id="KW-1185">Reference proteome</keyword>
<keyword evidence="4 14" id="KW-1003">Cell membrane</keyword>
<evidence type="ECO:0000256" key="8">
    <source>
        <dbReference type="ARBA" id="ARBA00022692"/>
    </source>
</evidence>
<dbReference type="GO" id="GO:2000344">
    <property type="term" value="P:positive regulation of acrosome reaction"/>
    <property type="evidence" value="ECO:0007669"/>
    <property type="project" value="UniProtKB-UniRule"/>
</dbReference>
<evidence type="ECO:0000313" key="18">
    <source>
        <dbReference type="Proteomes" id="UP001153269"/>
    </source>
</evidence>
<evidence type="ECO:0000313" key="17">
    <source>
        <dbReference type="EMBL" id="CAB1454580.1"/>
    </source>
</evidence>
<evidence type="ECO:0000256" key="1">
    <source>
        <dbReference type="ARBA" id="ARBA00004498"/>
    </source>
</evidence>
<comment type="domain">
    <text evidence="14">The ZP domain is involved in the polymerization of the ZP proteins to form the zona pellucida.</text>
</comment>
<name>A0A9N7VRV6_PLEPL</name>
<evidence type="ECO:0000256" key="12">
    <source>
        <dbReference type="ARBA" id="ARBA00023157"/>
    </source>
</evidence>
<evidence type="ECO:0000256" key="6">
    <source>
        <dbReference type="ARBA" id="ARBA00022530"/>
    </source>
</evidence>
<dbReference type="InterPro" id="IPR001507">
    <property type="entry name" value="ZP_dom"/>
</dbReference>
<feature type="chain" id="PRO_5041479953" description="Zona pellucida sperm-binding protein 3" evidence="14">
    <location>
        <begin position="31"/>
        <end position="420"/>
    </location>
</feature>
<dbReference type="FunFam" id="2.60.40.4100:FF:000002">
    <property type="entry name" value="Zona pellucida sperm-binding protein 3"/>
    <property type="match status" value="1"/>
</dbReference>
<evidence type="ECO:0000256" key="10">
    <source>
        <dbReference type="ARBA" id="ARBA00022989"/>
    </source>
</evidence>
<feature type="region of interest" description="Disordered" evidence="15">
    <location>
        <begin position="374"/>
        <end position="420"/>
    </location>
</feature>
<feature type="region of interest" description="Disordered" evidence="15">
    <location>
        <begin position="39"/>
        <end position="60"/>
    </location>
</feature>
<dbReference type="Pfam" id="PF23344">
    <property type="entry name" value="ZP-N"/>
    <property type="match status" value="1"/>
</dbReference>
<dbReference type="SMART" id="SM00241">
    <property type="entry name" value="ZP"/>
    <property type="match status" value="1"/>
</dbReference>
<dbReference type="FunFam" id="2.60.40.3210:FF:000001">
    <property type="entry name" value="Zona pellucida sperm-binding protein 3"/>
    <property type="match status" value="1"/>
</dbReference>
<evidence type="ECO:0000256" key="5">
    <source>
        <dbReference type="ARBA" id="ARBA00022525"/>
    </source>
</evidence>
<evidence type="ECO:0000256" key="9">
    <source>
        <dbReference type="ARBA" id="ARBA00022729"/>
    </source>
</evidence>
<dbReference type="PROSITE" id="PS51034">
    <property type="entry name" value="ZP_2"/>
    <property type="match status" value="1"/>
</dbReference>
<dbReference type="GO" id="GO:0005886">
    <property type="term" value="C:plasma membrane"/>
    <property type="evidence" value="ECO:0007669"/>
    <property type="project" value="UniProtKB-SubCell"/>
</dbReference>
<dbReference type="Pfam" id="PF00100">
    <property type="entry name" value="Zona_pellucida"/>
    <property type="match status" value="1"/>
</dbReference>
<protein>
    <recommendedName>
        <fullName evidence="3 14">Zona pellucida sperm-binding protein 3</fullName>
    </recommendedName>
</protein>
<dbReference type="GO" id="GO:0035804">
    <property type="term" value="F:structural constituent of egg coat"/>
    <property type="evidence" value="ECO:0007669"/>
    <property type="project" value="UniProtKB-UniRule"/>
</dbReference>
<dbReference type="GO" id="GO:0035803">
    <property type="term" value="P:egg coat formation"/>
    <property type="evidence" value="ECO:0007669"/>
    <property type="project" value="UniProtKB-UniRule"/>
</dbReference>
<dbReference type="Proteomes" id="UP001153269">
    <property type="component" value="Unassembled WGS sequence"/>
</dbReference>
<evidence type="ECO:0000256" key="4">
    <source>
        <dbReference type="ARBA" id="ARBA00022475"/>
    </source>
</evidence>
<proteinExistence type="inferred from homology"/>
<keyword evidence="13" id="KW-0325">Glycoprotein</keyword>
<keyword evidence="9 14" id="KW-0732">Signal</keyword>
<feature type="signal peptide" evidence="14">
    <location>
        <begin position="1"/>
        <end position="30"/>
    </location>
</feature>
<evidence type="ECO:0000256" key="15">
    <source>
        <dbReference type="SAM" id="MobiDB-lite"/>
    </source>
</evidence>
<organism evidence="17 18">
    <name type="scientific">Pleuronectes platessa</name>
    <name type="common">European plaice</name>
    <dbReference type="NCBI Taxonomy" id="8262"/>
    <lineage>
        <taxon>Eukaryota</taxon>
        <taxon>Metazoa</taxon>
        <taxon>Chordata</taxon>
        <taxon>Craniata</taxon>
        <taxon>Vertebrata</taxon>
        <taxon>Euteleostomi</taxon>
        <taxon>Actinopterygii</taxon>
        <taxon>Neopterygii</taxon>
        <taxon>Teleostei</taxon>
        <taxon>Neoteleostei</taxon>
        <taxon>Acanthomorphata</taxon>
        <taxon>Carangaria</taxon>
        <taxon>Pleuronectiformes</taxon>
        <taxon>Pleuronectoidei</taxon>
        <taxon>Pleuronectidae</taxon>
        <taxon>Pleuronectes</taxon>
    </lineage>
</organism>
<comment type="PTM">
    <text evidence="14">Proteolytically cleaved before the transmembrane segment to yield the secreted ectodomain incorporated in the zona pellucida.</text>
</comment>
<dbReference type="AlphaFoldDB" id="A0A9N7VRV6"/>
<keyword evidence="8" id="KW-0812">Transmembrane</keyword>
<keyword evidence="6 14" id="KW-0272">Extracellular matrix</keyword>
<dbReference type="InterPro" id="IPR042235">
    <property type="entry name" value="ZP-C_dom"/>
</dbReference>
<dbReference type="PANTHER" id="PTHR11576">
    <property type="entry name" value="ZONA PELLUCIDA SPERM-BINDING PROTEIN 3"/>
    <property type="match status" value="1"/>
</dbReference>
<dbReference type="GO" id="GO:0007339">
    <property type="term" value="P:binding of sperm to zona pellucida"/>
    <property type="evidence" value="ECO:0007669"/>
    <property type="project" value="UniProtKB-UniRule"/>
</dbReference>
<evidence type="ECO:0000256" key="14">
    <source>
        <dbReference type="RuleBase" id="RU367066"/>
    </source>
</evidence>
<evidence type="ECO:0000256" key="11">
    <source>
        <dbReference type="ARBA" id="ARBA00023136"/>
    </source>
</evidence>
<gene>
    <name evidence="17" type="ORF">PLEPLA_LOCUS42346</name>
</gene>